<dbReference type="SMART" id="SM00267">
    <property type="entry name" value="GGDEF"/>
    <property type="match status" value="1"/>
</dbReference>
<feature type="domain" description="PAC" evidence="2">
    <location>
        <begin position="83"/>
        <end position="135"/>
    </location>
</feature>
<dbReference type="PROSITE" id="PS50113">
    <property type="entry name" value="PAC"/>
    <property type="match status" value="1"/>
</dbReference>
<dbReference type="InterPro" id="IPR052163">
    <property type="entry name" value="DGC-Regulatory_Protein"/>
</dbReference>
<name>A0ABQ1YPM5_9BACL</name>
<dbReference type="Gene3D" id="2.10.70.100">
    <property type="match status" value="1"/>
</dbReference>
<dbReference type="InterPro" id="IPR000014">
    <property type="entry name" value="PAS"/>
</dbReference>
<proteinExistence type="predicted"/>
<dbReference type="Pfam" id="PF08447">
    <property type="entry name" value="PAS_3"/>
    <property type="match status" value="1"/>
</dbReference>
<dbReference type="InterPro" id="IPR029787">
    <property type="entry name" value="Nucleotide_cyclase"/>
</dbReference>
<organism evidence="4 5">
    <name type="scientific">Paenibacillus segetis</name>
    <dbReference type="NCBI Taxonomy" id="1325360"/>
    <lineage>
        <taxon>Bacteria</taxon>
        <taxon>Bacillati</taxon>
        <taxon>Bacillota</taxon>
        <taxon>Bacilli</taxon>
        <taxon>Bacillales</taxon>
        <taxon>Paenibacillaceae</taxon>
        <taxon>Paenibacillus</taxon>
    </lineage>
</organism>
<dbReference type="PANTHER" id="PTHR46663">
    <property type="entry name" value="DIGUANYLATE CYCLASE DGCT-RELATED"/>
    <property type="match status" value="1"/>
</dbReference>
<dbReference type="SUPFAM" id="SSF55785">
    <property type="entry name" value="PYP-like sensor domain (PAS domain)"/>
    <property type="match status" value="1"/>
</dbReference>
<dbReference type="PROSITE" id="PS50112">
    <property type="entry name" value="PAS"/>
    <property type="match status" value="1"/>
</dbReference>
<dbReference type="CDD" id="cd01949">
    <property type="entry name" value="GGDEF"/>
    <property type="match status" value="1"/>
</dbReference>
<dbReference type="Gene3D" id="3.30.70.270">
    <property type="match status" value="1"/>
</dbReference>
<evidence type="ECO:0000313" key="4">
    <source>
        <dbReference type="EMBL" id="GGH32244.1"/>
    </source>
</evidence>
<dbReference type="NCBIfam" id="TIGR00229">
    <property type="entry name" value="sensory_box"/>
    <property type="match status" value="1"/>
</dbReference>
<dbReference type="SUPFAM" id="SSF55073">
    <property type="entry name" value="Nucleotide cyclase"/>
    <property type="match status" value="1"/>
</dbReference>
<sequence length="302" mass="34884">MWYRAENSEDQLRTILEDVSVGIWTYDLNMMQFEVSEGFEKITGYNVKTFRKDPEQFRAIIHPDDQHLFVSGQKELMILHTDMVKEYRIICSNGEIKWVQNRGRAQFNHLNNLTRLEGVLIDITERKQMEESIQFLAYHDELTGLPNRTLLNIRFKEYSKRGHFPLAVLFIDLDNFKDVNDTYGHIVGDLLLKDIADRMLELVREQDTVCRLGGDEFVVLLTEMDESRVVRVADRIRASLTEGFVYNGFSLTAGASIGICVSLQGNSTLEEMIQQADGAMYDAKKNNDYEHKAYGNIAYSKN</sequence>
<keyword evidence="5" id="KW-1185">Reference proteome</keyword>
<dbReference type="Proteomes" id="UP000659344">
    <property type="component" value="Unassembled WGS sequence"/>
</dbReference>
<dbReference type="InterPro" id="IPR000160">
    <property type="entry name" value="GGDEF_dom"/>
</dbReference>
<dbReference type="EMBL" id="BMFT01000002">
    <property type="protein sequence ID" value="GGH32244.1"/>
    <property type="molecule type" value="Genomic_DNA"/>
</dbReference>
<dbReference type="CDD" id="cd00130">
    <property type="entry name" value="PAS"/>
    <property type="match status" value="1"/>
</dbReference>
<protein>
    <recommendedName>
        <fullName evidence="6">PAS domain S-box-containing protein/diguanylate cyclase (GGDEF) domain-containing protein</fullName>
    </recommendedName>
</protein>
<dbReference type="SMART" id="SM00086">
    <property type="entry name" value="PAC"/>
    <property type="match status" value="1"/>
</dbReference>
<reference evidence="5" key="1">
    <citation type="journal article" date="2019" name="Int. J. Syst. Evol. Microbiol.">
        <title>The Global Catalogue of Microorganisms (GCM) 10K type strain sequencing project: providing services to taxonomists for standard genome sequencing and annotation.</title>
        <authorList>
            <consortium name="The Broad Institute Genomics Platform"/>
            <consortium name="The Broad Institute Genome Sequencing Center for Infectious Disease"/>
            <person name="Wu L."/>
            <person name="Ma J."/>
        </authorList>
    </citation>
    <scope>NUCLEOTIDE SEQUENCE [LARGE SCALE GENOMIC DNA]</scope>
    <source>
        <strain evidence="5">CGMCC 1.12769</strain>
    </source>
</reference>
<dbReference type="NCBIfam" id="TIGR00254">
    <property type="entry name" value="GGDEF"/>
    <property type="match status" value="1"/>
</dbReference>
<dbReference type="RefSeq" id="WP_188541281.1">
    <property type="nucleotide sequence ID" value="NZ_BMFT01000002.1"/>
</dbReference>
<evidence type="ECO:0000259" key="2">
    <source>
        <dbReference type="PROSITE" id="PS50113"/>
    </source>
</evidence>
<feature type="domain" description="PAS" evidence="1">
    <location>
        <begin position="8"/>
        <end position="66"/>
    </location>
</feature>
<dbReference type="InterPro" id="IPR000700">
    <property type="entry name" value="PAS-assoc_C"/>
</dbReference>
<dbReference type="InterPro" id="IPR013655">
    <property type="entry name" value="PAS_fold_3"/>
</dbReference>
<dbReference type="InterPro" id="IPR043128">
    <property type="entry name" value="Rev_trsase/Diguanyl_cyclase"/>
</dbReference>
<dbReference type="PROSITE" id="PS50887">
    <property type="entry name" value="GGDEF"/>
    <property type="match status" value="1"/>
</dbReference>
<dbReference type="InterPro" id="IPR001610">
    <property type="entry name" value="PAC"/>
</dbReference>
<dbReference type="Pfam" id="PF00990">
    <property type="entry name" value="GGDEF"/>
    <property type="match status" value="1"/>
</dbReference>
<accession>A0ABQ1YPM5</accession>
<evidence type="ECO:0000259" key="3">
    <source>
        <dbReference type="PROSITE" id="PS50887"/>
    </source>
</evidence>
<gene>
    <name evidence="4" type="ORF">GCM10008013_36530</name>
</gene>
<dbReference type="InterPro" id="IPR035965">
    <property type="entry name" value="PAS-like_dom_sf"/>
</dbReference>
<dbReference type="Gene3D" id="3.30.450.20">
    <property type="entry name" value="PAS domain"/>
    <property type="match status" value="1"/>
</dbReference>
<comment type="caution">
    <text evidence="4">The sequence shown here is derived from an EMBL/GenBank/DDBJ whole genome shotgun (WGS) entry which is preliminary data.</text>
</comment>
<feature type="domain" description="GGDEF" evidence="3">
    <location>
        <begin position="164"/>
        <end position="296"/>
    </location>
</feature>
<dbReference type="PANTHER" id="PTHR46663:SF3">
    <property type="entry name" value="SLL0267 PROTEIN"/>
    <property type="match status" value="1"/>
</dbReference>
<evidence type="ECO:0008006" key="6">
    <source>
        <dbReference type="Google" id="ProtNLM"/>
    </source>
</evidence>
<dbReference type="SMART" id="SM00091">
    <property type="entry name" value="PAS"/>
    <property type="match status" value="1"/>
</dbReference>
<evidence type="ECO:0000313" key="5">
    <source>
        <dbReference type="Proteomes" id="UP000659344"/>
    </source>
</evidence>
<evidence type="ECO:0000259" key="1">
    <source>
        <dbReference type="PROSITE" id="PS50112"/>
    </source>
</evidence>